<sequence>MEADPPRTKPQIQAVLAALYRAARVTLVTSFRDGMNLVAKE</sequence>
<gene>
    <name evidence="1" type="ORF">WN72_11190</name>
</gene>
<dbReference type="SUPFAM" id="SSF53756">
    <property type="entry name" value="UDP-Glycosyltransferase/glycogen phosphorylase"/>
    <property type="match status" value="1"/>
</dbReference>
<dbReference type="AlphaFoldDB" id="A0AAE7NQH3"/>
<accession>A0AAE7NQH3</accession>
<dbReference type="EMBL" id="CP030050">
    <property type="protein sequence ID" value="QOZ66814.1"/>
    <property type="molecule type" value="Genomic_DNA"/>
</dbReference>
<name>A0AAE7NQH3_9BRAD</name>
<evidence type="ECO:0000313" key="1">
    <source>
        <dbReference type="EMBL" id="QOZ66814.1"/>
    </source>
</evidence>
<protein>
    <recommendedName>
        <fullName evidence="3">Trehalose-6-phosphate synthase</fullName>
    </recommendedName>
</protein>
<evidence type="ECO:0000313" key="2">
    <source>
        <dbReference type="Proteomes" id="UP000594015"/>
    </source>
</evidence>
<proteinExistence type="predicted"/>
<organism evidence="1 2">
    <name type="scientific">Bradyrhizobium arachidis</name>
    <dbReference type="NCBI Taxonomy" id="858423"/>
    <lineage>
        <taxon>Bacteria</taxon>
        <taxon>Pseudomonadati</taxon>
        <taxon>Pseudomonadota</taxon>
        <taxon>Alphaproteobacteria</taxon>
        <taxon>Hyphomicrobiales</taxon>
        <taxon>Nitrobacteraceae</taxon>
        <taxon>Bradyrhizobium</taxon>
    </lineage>
</organism>
<reference evidence="1 2" key="1">
    <citation type="submission" date="2018-06" db="EMBL/GenBank/DDBJ databases">
        <title>Comparative genomics of Bradyrhizobium nodulating Arachidis hypogaea.</title>
        <authorList>
            <person name="Li Y."/>
        </authorList>
    </citation>
    <scope>NUCLEOTIDE SEQUENCE [LARGE SCALE GENOMIC DNA]</scope>
    <source>
        <strain evidence="1 2">CCBAU 051107</strain>
    </source>
</reference>
<dbReference type="Proteomes" id="UP000594015">
    <property type="component" value="Chromosome"/>
</dbReference>
<dbReference type="KEGG" id="barh:WN72_11190"/>
<evidence type="ECO:0008006" key="3">
    <source>
        <dbReference type="Google" id="ProtNLM"/>
    </source>
</evidence>
<dbReference type="Gene3D" id="3.40.50.2000">
    <property type="entry name" value="Glycogen Phosphorylase B"/>
    <property type="match status" value="1"/>
</dbReference>